<proteinExistence type="predicted"/>
<name>A0ABU3BPR3_9BACT</name>
<protein>
    <submittedName>
        <fullName evidence="1">DUF433 domain-containing protein</fullName>
    </submittedName>
</protein>
<dbReference type="RefSeq" id="WP_311662617.1">
    <property type="nucleotide sequence ID" value="NZ_JAVRHT010000010.1"/>
</dbReference>
<comment type="caution">
    <text evidence="1">The sequence shown here is derived from an EMBL/GenBank/DDBJ whole genome shotgun (WGS) entry which is preliminary data.</text>
</comment>
<organism evidence="1 2">
    <name type="scientific">Rubrivirga litoralis</name>
    <dbReference type="NCBI Taxonomy" id="3075598"/>
    <lineage>
        <taxon>Bacteria</taxon>
        <taxon>Pseudomonadati</taxon>
        <taxon>Rhodothermota</taxon>
        <taxon>Rhodothermia</taxon>
        <taxon>Rhodothermales</taxon>
        <taxon>Rubricoccaceae</taxon>
        <taxon>Rubrivirga</taxon>
    </lineage>
</organism>
<reference evidence="1 2" key="1">
    <citation type="submission" date="2023-09" db="EMBL/GenBank/DDBJ databases">
        <authorList>
            <person name="Rey-Velasco X."/>
        </authorList>
    </citation>
    <scope>NUCLEOTIDE SEQUENCE [LARGE SCALE GENOMIC DNA]</scope>
    <source>
        <strain evidence="1 2">F394</strain>
    </source>
</reference>
<evidence type="ECO:0000313" key="1">
    <source>
        <dbReference type="EMBL" id="MDT0631274.1"/>
    </source>
</evidence>
<sequence>MDRADVYHSDPEILGGTPVFTGTRVPIDTLLVYLRKGKRIEDFRDDFPTVTRDQAEALLELAGRELAA</sequence>
<dbReference type="Pfam" id="PF04255">
    <property type="entry name" value="DUF433"/>
    <property type="match status" value="1"/>
</dbReference>
<dbReference type="EMBL" id="JAVRHT010000010">
    <property type="protein sequence ID" value="MDT0631274.1"/>
    <property type="molecule type" value="Genomic_DNA"/>
</dbReference>
<evidence type="ECO:0000313" key="2">
    <source>
        <dbReference type="Proteomes" id="UP001267426"/>
    </source>
</evidence>
<gene>
    <name evidence="1" type="ORF">RM540_05880</name>
</gene>
<dbReference type="InterPro" id="IPR009057">
    <property type="entry name" value="Homeodomain-like_sf"/>
</dbReference>
<dbReference type="Proteomes" id="UP001267426">
    <property type="component" value="Unassembled WGS sequence"/>
</dbReference>
<dbReference type="InterPro" id="IPR036388">
    <property type="entry name" value="WH-like_DNA-bd_sf"/>
</dbReference>
<accession>A0ABU3BPR3</accession>
<dbReference type="SUPFAM" id="SSF46689">
    <property type="entry name" value="Homeodomain-like"/>
    <property type="match status" value="1"/>
</dbReference>
<dbReference type="InterPro" id="IPR007367">
    <property type="entry name" value="DUF433"/>
</dbReference>
<keyword evidence="2" id="KW-1185">Reference proteome</keyword>
<dbReference type="Gene3D" id="1.10.10.10">
    <property type="entry name" value="Winged helix-like DNA-binding domain superfamily/Winged helix DNA-binding domain"/>
    <property type="match status" value="1"/>
</dbReference>